<evidence type="ECO:0000313" key="2">
    <source>
        <dbReference type="EMBL" id="SFU16562.1"/>
    </source>
</evidence>
<evidence type="ECO:0000259" key="1">
    <source>
        <dbReference type="Pfam" id="PF13649"/>
    </source>
</evidence>
<dbReference type="Proteomes" id="UP000198844">
    <property type="component" value="Unassembled WGS sequence"/>
</dbReference>
<reference evidence="2 3" key="1">
    <citation type="submission" date="2016-10" db="EMBL/GenBank/DDBJ databases">
        <authorList>
            <person name="de Groot N.N."/>
        </authorList>
    </citation>
    <scope>NUCLEOTIDE SEQUENCE [LARGE SCALE GENOMIC DNA]</scope>
    <source>
        <strain evidence="2 3">LMG 27731</strain>
    </source>
</reference>
<dbReference type="AlphaFoldDB" id="A0A1I7DY14"/>
<accession>A0A1I7DY14</accession>
<evidence type="ECO:0000313" key="3">
    <source>
        <dbReference type="Proteomes" id="UP000198844"/>
    </source>
</evidence>
<dbReference type="CDD" id="cd02440">
    <property type="entry name" value="AdoMet_MTases"/>
    <property type="match status" value="1"/>
</dbReference>
<dbReference type="InterPro" id="IPR029063">
    <property type="entry name" value="SAM-dependent_MTases_sf"/>
</dbReference>
<dbReference type="OrthoDB" id="9076083at2"/>
<dbReference type="RefSeq" id="WP_093636370.1">
    <property type="nucleotide sequence ID" value="NZ_FPBH01000012.1"/>
</dbReference>
<dbReference type="InterPro" id="IPR041698">
    <property type="entry name" value="Methyltransf_25"/>
</dbReference>
<protein>
    <submittedName>
        <fullName evidence="2">Methyltransferase domain-containing protein</fullName>
    </submittedName>
</protein>
<organism evidence="2 3">
    <name type="scientific">Paraburkholderia aspalathi</name>
    <dbReference type="NCBI Taxonomy" id="1324617"/>
    <lineage>
        <taxon>Bacteria</taxon>
        <taxon>Pseudomonadati</taxon>
        <taxon>Pseudomonadota</taxon>
        <taxon>Betaproteobacteria</taxon>
        <taxon>Burkholderiales</taxon>
        <taxon>Burkholderiaceae</taxon>
        <taxon>Paraburkholderia</taxon>
    </lineage>
</organism>
<sequence>MREAPIHPNDDMFHGSLEHYASVGKQMADFVVHAAELAGAESPTILELPCGYGRVTRQLAERFDPSHIHVADIMAPSVDFCVETFGTIGYHITDPVYEFKNIPGETFDVAALGSLVTHLSSHNARSVIGHFFSKIKPGGVGVVTTHGEKSREHLGIGDCYQVGEDARQHLLNSYDANQFGFVNYRVDHSLEAKTVDYIGDSYGISLTPGDWVKEVCAENDLTIVEHRPGGWDNHQDVFLIRK</sequence>
<dbReference type="Pfam" id="PF13649">
    <property type="entry name" value="Methyltransf_25"/>
    <property type="match status" value="1"/>
</dbReference>
<keyword evidence="2" id="KW-0489">Methyltransferase</keyword>
<gene>
    <name evidence="2" type="ORF">SAMN05192563_1012108</name>
</gene>
<feature type="domain" description="Methyltransferase" evidence="1">
    <location>
        <begin position="45"/>
        <end position="139"/>
    </location>
</feature>
<keyword evidence="2" id="KW-0808">Transferase</keyword>
<name>A0A1I7DY14_9BURK</name>
<dbReference type="GO" id="GO:0032259">
    <property type="term" value="P:methylation"/>
    <property type="evidence" value="ECO:0007669"/>
    <property type="project" value="UniProtKB-KW"/>
</dbReference>
<dbReference type="GO" id="GO:0008168">
    <property type="term" value="F:methyltransferase activity"/>
    <property type="evidence" value="ECO:0007669"/>
    <property type="project" value="UniProtKB-KW"/>
</dbReference>
<dbReference type="Gene3D" id="3.40.50.150">
    <property type="entry name" value="Vaccinia Virus protein VP39"/>
    <property type="match status" value="1"/>
</dbReference>
<proteinExistence type="predicted"/>
<dbReference type="SUPFAM" id="SSF53335">
    <property type="entry name" value="S-adenosyl-L-methionine-dependent methyltransferases"/>
    <property type="match status" value="1"/>
</dbReference>
<dbReference type="EMBL" id="FPBH01000012">
    <property type="protein sequence ID" value="SFU16562.1"/>
    <property type="molecule type" value="Genomic_DNA"/>
</dbReference>